<name>A0ABZ3JB24_9RHOB</name>
<dbReference type="InterPro" id="IPR009057">
    <property type="entry name" value="Homeodomain-like_sf"/>
</dbReference>
<organism evidence="6 7">
    <name type="scientific">Yoonia rhodophyticola</name>
    <dbReference type="NCBI Taxonomy" id="3137370"/>
    <lineage>
        <taxon>Bacteria</taxon>
        <taxon>Pseudomonadati</taxon>
        <taxon>Pseudomonadota</taxon>
        <taxon>Alphaproteobacteria</taxon>
        <taxon>Rhodobacterales</taxon>
        <taxon>Paracoccaceae</taxon>
        <taxon>Yoonia</taxon>
    </lineage>
</organism>
<sequence length="210" mass="22749">MTVTKKVGRPKKFDRDDALLKAIGVFWKQGYEGASMKLLTDEMGINSPSLYAEFGDKHALYLEAIERYAQNDACAPLVALETEPDIAKAVRAFFEAAIDYSTHHESGARGCFLATCVATSAGHIDGTATLLRDAIETTDTRIAARFDMEKARGTLPASFSSRDQAKLLFDLRQGIVFRARAGYSQAELTADISKCVDAVMAPALCPTATA</sequence>
<accession>A0ABZ3JB24</accession>
<dbReference type="InterPro" id="IPR001647">
    <property type="entry name" value="HTH_TetR"/>
</dbReference>
<keyword evidence="6" id="KW-0614">Plasmid</keyword>
<dbReference type="PROSITE" id="PS50977">
    <property type="entry name" value="HTH_TETR_2"/>
    <property type="match status" value="1"/>
</dbReference>
<dbReference type="EMBL" id="CP151764">
    <property type="protein sequence ID" value="XFU26375.1"/>
    <property type="molecule type" value="Genomic_DNA"/>
</dbReference>
<keyword evidence="2 4" id="KW-0238">DNA-binding</keyword>
<keyword evidence="3" id="KW-0804">Transcription</keyword>
<protein>
    <submittedName>
        <fullName evidence="6">TetR/AcrR family transcriptional regulator</fullName>
    </submittedName>
</protein>
<reference evidence="6" key="1">
    <citation type="submission" date="2024-08" db="EMBL/GenBank/DDBJ databases">
        <title>Phylogenomic analyses of a clade within the roseobacter group suggest taxonomic reassignments of species of the genera Aestuariivita, Citreicella, Loktanella, Nautella, Pelagibaca, Ruegeria, Thalassobius, Thiobacimonas and Tropicibacter, and the proposal o.</title>
        <authorList>
            <person name="Jeon C.O."/>
        </authorList>
    </citation>
    <scope>NUCLEOTIDE SEQUENCE</scope>
    <source>
        <strain evidence="6">SS1-5</strain>
        <plasmid evidence="6">pSS1-5</plasmid>
    </source>
</reference>
<feature type="domain" description="HTH tetR-type" evidence="5">
    <location>
        <begin position="12"/>
        <end position="72"/>
    </location>
</feature>
<evidence type="ECO:0000256" key="3">
    <source>
        <dbReference type="ARBA" id="ARBA00023163"/>
    </source>
</evidence>
<keyword evidence="1" id="KW-0805">Transcription regulation</keyword>
<feature type="DNA-binding region" description="H-T-H motif" evidence="4">
    <location>
        <begin position="35"/>
        <end position="54"/>
    </location>
</feature>
<gene>
    <name evidence="6" type="ORF">AABB31_22860</name>
</gene>
<evidence type="ECO:0000313" key="7">
    <source>
        <dbReference type="Proteomes" id="UP001470809"/>
    </source>
</evidence>
<dbReference type="PANTHER" id="PTHR47506">
    <property type="entry name" value="TRANSCRIPTIONAL REGULATORY PROTEIN"/>
    <property type="match status" value="1"/>
</dbReference>
<dbReference type="Gene3D" id="1.10.10.60">
    <property type="entry name" value="Homeodomain-like"/>
    <property type="match status" value="1"/>
</dbReference>
<dbReference type="SUPFAM" id="SSF48498">
    <property type="entry name" value="Tetracyclin repressor-like, C-terminal domain"/>
    <property type="match status" value="1"/>
</dbReference>
<evidence type="ECO:0000256" key="1">
    <source>
        <dbReference type="ARBA" id="ARBA00023015"/>
    </source>
</evidence>
<dbReference type="InterPro" id="IPR036271">
    <property type="entry name" value="Tet_transcr_reg_TetR-rel_C_sf"/>
</dbReference>
<dbReference type="RefSeq" id="WP_373634732.1">
    <property type="nucleotide sequence ID" value="NZ_CP151764.2"/>
</dbReference>
<dbReference type="Pfam" id="PF00440">
    <property type="entry name" value="TetR_N"/>
    <property type="match status" value="1"/>
</dbReference>
<evidence type="ECO:0000256" key="4">
    <source>
        <dbReference type="PROSITE-ProRule" id="PRU00335"/>
    </source>
</evidence>
<proteinExistence type="predicted"/>
<dbReference type="Proteomes" id="UP001470809">
    <property type="component" value="Plasmid pSS1-5"/>
</dbReference>
<keyword evidence="7" id="KW-1185">Reference proteome</keyword>
<evidence type="ECO:0000259" key="5">
    <source>
        <dbReference type="PROSITE" id="PS50977"/>
    </source>
</evidence>
<dbReference type="SUPFAM" id="SSF46689">
    <property type="entry name" value="Homeodomain-like"/>
    <property type="match status" value="1"/>
</dbReference>
<geneLocation type="plasmid" evidence="6 7">
    <name>pSS1-5</name>
</geneLocation>
<evidence type="ECO:0000256" key="2">
    <source>
        <dbReference type="ARBA" id="ARBA00023125"/>
    </source>
</evidence>
<dbReference type="PANTHER" id="PTHR47506:SF1">
    <property type="entry name" value="HTH-TYPE TRANSCRIPTIONAL REGULATOR YJDC"/>
    <property type="match status" value="1"/>
</dbReference>
<evidence type="ECO:0000313" key="6">
    <source>
        <dbReference type="EMBL" id="XFU26375.1"/>
    </source>
</evidence>
<dbReference type="Gene3D" id="1.10.357.10">
    <property type="entry name" value="Tetracycline Repressor, domain 2"/>
    <property type="match status" value="1"/>
</dbReference>